<dbReference type="Pfam" id="PF13386">
    <property type="entry name" value="DsbD_2"/>
    <property type="match status" value="1"/>
</dbReference>
<keyword evidence="1" id="KW-0812">Transmembrane</keyword>
<feature type="transmembrane region" description="Helical" evidence="1">
    <location>
        <begin position="115"/>
        <end position="136"/>
    </location>
</feature>
<feature type="transmembrane region" description="Helical" evidence="1">
    <location>
        <begin position="82"/>
        <end position="109"/>
    </location>
</feature>
<name>X1TEL5_9ZZZZ</name>
<comment type="caution">
    <text evidence="3">The sequence shown here is derived from an EMBL/GenBank/DDBJ whole genome shotgun (WGS) entry which is preliminary data.</text>
</comment>
<evidence type="ECO:0000259" key="2">
    <source>
        <dbReference type="Pfam" id="PF13386"/>
    </source>
</evidence>
<keyword evidence="1" id="KW-0472">Membrane</keyword>
<reference evidence="3" key="1">
    <citation type="journal article" date="2014" name="Front. Microbiol.">
        <title>High frequency of phylogenetically diverse reductive dehalogenase-homologous genes in deep subseafloor sedimentary metagenomes.</title>
        <authorList>
            <person name="Kawai M."/>
            <person name="Futagami T."/>
            <person name="Toyoda A."/>
            <person name="Takaki Y."/>
            <person name="Nishi S."/>
            <person name="Hori S."/>
            <person name="Arai W."/>
            <person name="Tsubouchi T."/>
            <person name="Morono Y."/>
            <person name="Uchiyama I."/>
            <person name="Ito T."/>
            <person name="Fujiyama A."/>
            <person name="Inagaki F."/>
            <person name="Takami H."/>
        </authorList>
    </citation>
    <scope>NUCLEOTIDE SEQUENCE</scope>
    <source>
        <strain evidence="3">Expedition CK06-06</strain>
    </source>
</reference>
<accession>X1TEL5</accession>
<organism evidence="3">
    <name type="scientific">marine sediment metagenome</name>
    <dbReference type="NCBI Taxonomy" id="412755"/>
    <lineage>
        <taxon>unclassified sequences</taxon>
        <taxon>metagenomes</taxon>
        <taxon>ecological metagenomes</taxon>
    </lineage>
</organism>
<proteinExistence type="predicted"/>
<feature type="non-terminal residue" evidence="3">
    <location>
        <position position="1"/>
    </location>
</feature>
<evidence type="ECO:0000256" key="1">
    <source>
        <dbReference type="SAM" id="Phobius"/>
    </source>
</evidence>
<protein>
    <recommendedName>
        <fullName evidence="2">Urease accessory protein UreH-like transmembrane domain-containing protein</fullName>
    </recommendedName>
</protein>
<feature type="transmembrane region" description="Helical" evidence="1">
    <location>
        <begin position="12"/>
        <end position="33"/>
    </location>
</feature>
<keyword evidence="1" id="KW-1133">Transmembrane helix</keyword>
<evidence type="ECO:0000313" key="3">
    <source>
        <dbReference type="EMBL" id="GAJ03724.1"/>
    </source>
</evidence>
<feature type="transmembrane region" description="Helical" evidence="1">
    <location>
        <begin position="39"/>
        <end position="61"/>
    </location>
</feature>
<gene>
    <name evidence="3" type="ORF">S12H4_48331</name>
</gene>
<feature type="transmembrane region" description="Helical" evidence="1">
    <location>
        <begin position="156"/>
        <end position="177"/>
    </location>
</feature>
<dbReference type="AlphaFoldDB" id="X1TEL5"/>
<feature type="domain" description="Urease accessory protein UreH-like transmembrane" evidence="2">
    <location>
        <begin position="2"/>
        <end position="171"/>
    </location>
</feature>
<dbReference type="InterPro" id="IPR039447">
    <property type="entry name" value="UreH-like_TM_dom"/>
</dbReference>
<sequence length="179" mass="18868">TLYTLGRMLSYSILGILLIMTGLEIPGVASFLQDFGEQVLGPLLIVVGLIMLKIDKLYFGLGGGKLSSLGGKVANWGMIGGFLLGALFALAFCPYSAILFFGVLIPLALKSTGGVTLPVVFAIGTALPVLVFGTLLSAGVARVSAWLNAVTRTEKVIRTIVSIIFIGIGIYYVVLWIQA</sequence>
<dbReference type="EMBL" id="BARW01030193">
    <property type="protein sequence ID" value="GAJ03724.1"/>
    <property type="molecule type" value="Genomic_DNA"/>
</dbReference>